<keyword evidence="3" id="KW-1185">Reference proteome</keyword>
<dbReference type="SUPFAM" id="SSF51569">
    <property type="entry name" value="Aldolase"/>
    <property type="match status" value="1"/>
</dbReference>
<dbReference type="EMBL" id="MKIE01000006">
    <property type="protein sequence ID" value="OHW61978.1"/>
    <property type="molecule type" value="Genomic_DNA"/>
</dbReference>
<dbReference type="EC" id="2.5.1.101" evidence="2"/>
<dbReference type="NCBIfam" id="TIGR03569">
    <property type="entry name" value="NeuB_NnaB"/>
    <property type="match status" value="1"/>
</dbReference>
<dbReference type="Proteomes" id="UP000180254">
    <property type="component" value="Unassembled WGS sequence"/>
</dbReference>
<evidence type="ECO:0000313" key="2">
    <source>
        <dbReference type="EMBL" id="OHW61978.1"/>
    </source>
</evidence>
<dbReference type="PANTHER" id="PTHR42966">
    <property type="entry name" value="N-ACETYLNEURAMINATE SYNTHASE"/>
    <property type="match status" value="1"/>
</dbReference>
<organism evidence="2 3">
    <name type="scientific">Andreesenia angusta</name>
    <dbReference type="NCBI Taxonomy" id="39480"/>
    <lineage>
        <taxon>Bacteria</taxon>
        <taxon>Bacillati</taxon>
        <taxon>Bacillota</taxon>
        <taxon>Tissierellia</taxon>
        <taxon>Tissierellales</taxon>
        <taxon>Gottschalkiaceae</taxon>
        <taxon>Andreesenia</taxon>
    </lineage>
</organism>
<name>A0A1S1V5V8_9FIRM</name>
<dbReference type="Pfam" id="PF08666">
    <property type="entry name" value="SAF"/>
    <property type="match status" value="1"/>
</dbReference>
<dbReference type="InterPro" id="IPR036732">
    <property type="entry name" value="AFP_Neu5c_C_sf"/>
</dbReference>
<dbReference type="PROSITE" id="PS50844">
    <property type="entry name" value="AFP_LIKE"/>
    <property type="match status" value="1"/>
</dbReference>
<reference evidence="2 3" key="1">
    <citation type="submission" date="2016-09" db="EMBL/GenBank/DDBJ databases">
        <title>Genome sequence of Eubacterium angustum.</title>
        <authorList>
            <person name="Poehlein A."/>
            <person name="Daniel R."/>
        </authorList>
    </citation>
    <scope>NUCLEOTIDE SEQUENCE [LARGE SCALE GENOMIC DNA]</scope>
    <source>
        <strain evidence="2 3">DSM 1989</strain>
    </source>
</reference>
<accession>A0A1S1V5V8</accession>
<gene>
    <name evidence="2" type="primary">legI</name>
    <name evidence="2" type="ORF">EUAN_17420</name>
</gene>
<protein>
    <submittedName>
        <fullName evidence="2">N,N'-diacetyllegionaminic acid synthase</fullName>
        <ecNumber evidence="2">2.5.1.101</ecNumber>
    </submittedName>
</protein>
<dbReference type="InterPro" id="IPR006190">
    <property type="entry name" value="SAF_AFP_Neu5Ac"/>
</dbReference>
<proteinExistence type="predicted"/>
<sequence length="339" mass="37974">MNTNKVFIIAEAGVNHNGDLEIAKQLVDIAVKSGADAIKFQSFKAENLVTHEAPKAEYQTKTTGKGSQFDLLKKLELSLDNHIYLKEYCDRKSIMLLSTPFDFESVEILEKIDIPIYKISSGDLTNIPLLKFIARKNKPIILSTGMANLGEIEDAIDAIKSEKNDKISILHCTSNYPTEYNNVNLKAMITMKEAFKLPIGYSDHTVGTEVSIAAVALGAEIIEKHFTLDKEMEGPDHRASLNPEELRNMVLSIRNIEMSLGDGIKKCEKSEENTRLVARKSIVALRDINESTILTERDLAYKRPGDGLPPKLYMNIVGRKASKYISKDEHIDFENTEQV</sequence>
<evidence type="ECO:0000313" key="3">
    <source>
        <dbReference type="Proteomes" id="UP000180254"/>
    </source>
</evidence>
<feature type="domain" description="AFP-like" evidence="1">
    <location>
        <begin position="281"/>
        <end position="339"/>
    </location>
</feature>
<dbReference type="RefSeq" id="WP_071063685.1">
    <property type="nucleotide sequence ID" value="NZ_MKIE01000006.1"/>
</dbReference>
<dbReference type="InterPro" id="IPR013974">
    <property type="entry name" value="SAF"/>
</dbReference>
<dbReference type="Pfam" id="PF03102">
    <property type="entry name" value="NeuB"/>
    <property type="match status" value="1"/>
</dbReference>
<dbReference type="CDD" id="cd11615">
    <property type="entry name" value="SAF_NeuB_like"/>
    <property type="match status" value="1"/>
</dbReference>
<dbReference type="Gene3D" id="3.90.1210.10">
    <property type="entry name" value="Antifreeze-like/N-acetylneuraminic acid synthase C-terminal domain"/>
    <property type="match status" value="1"/>
</dbReference>
<dbReference type="SUPFAM" id="SSF51269">
    <property type="entry name" value="AFP III-like domain"/>
    <property type="match status" value="1"/>
</dbReference>
<dbReference type="InterPro" id="IPR020007">
    <property type="entry name" value="NeuB/NeuA"/>
</dbReference>
<dbReference type="PANTHER" id="PTHR42966:SF1">
    <property type="entry name" value="SIALIC ACID SYNTHASE"/>
    <property type="match status" value="1"/>
</dbReference>
<dbReference type="SMART" id="SM00858">
    <property type="entry name" value="SAF"/>
    <property type="match status" value="1"/>
</dbReference>
<dbReference type="STRING" id="39480.EUAN_17420"/>
<evidence type="ECO:0000259" key="1">
    <source>
        <dbReference type="PROSITE" id="PS50844"/>
    </source>
</evidence>
<dbReference type="InterPro" id="IPR013785">
    <property type="entry name" value="Aldolase_TIM"/>
</dbReference>
<dbReference type="GO" id="GO:0047444">
    <property type="term" value="F:N-acylneuraminate-9-phosphate synthase activity"/>
    <property type="evidence" value="ECO:0007669"/>
    <property type="project" value="TreeGrafter"/>
</dbReference>
<dbReference type="InterPro" id="IPR051690">
    <property type="entry name" value="PseI-like"/>
</dbReference>
<dbReference type="AlphaFoldDB" id="A0A1S1V5V8"/>
<keyword evidence="2" id="KW-0808">Transferase</keyword>
<dbReference type="InterPro" id="IPR057736">
    <property type="entry name" value="SAF_PseI/NeuA/NeuB"/>
</dbReference>
<dbReference type="GO" id="GO:0016051">
    <property type="term" value="P:carbohydrate biosynthetic process"/>
    <property type="evidence" value="ECO:0007669"/>
    <property type="project" value="InterPro"/>
</dbReference>
<dbReference type="OrthoDB" id="9814210at2"/>
<dbReference type="InterPro" id="IPR013132">
    <property type="entry name" value="PseI/NeuA/B-like_N"/>
</dbReference>
<dbReference type="Gene3D" id="3.20.20.70">
    <property type="entry name" value="Aldolase class I"/>
    <property type="match status" value="1"/>
</dbReference>
<comment type="caution">
    <text evidence="2">The sequence shown here is derived from an EMBL/GenBank/DDBJ whole genome shotgun (WGS) entry which is preliminary data.</text>
</comment>